<feature type="transmembrane region" description="Helical" evidence="2">
    <location>
        <begin position="251"/>
        <end position="271"/>
    </location>
</feature>
<organism evidence="3 4">
    <name type="scientific">Saprolegnia parasitica (strain CBS 223.65)</name>
    <dbReference type="NCBI Taxonomy" id="695850"/>
    <lineage>
        <taxon>Eukaryota</taxon>
        <taxon>Sar</taxon>
        <taxon>Stramenopiles</taxon>
        <taxon>Oomycota</taxon>
        <taxon>Saprolegniomycetes</taxon>
        <taxon>Saprolegniales</taxon>
        <taxon>Saprolegniaceae</taxon>
        <taxon>Saprolegnia</taxon>
    </lineage>
</organism>
<dbReference type="STRING" id="695850.A0A067CM23"/>
<keyword evidence="2" id="KW-1133">Transmembrane helix</keyword>
<dbReference type="VEuPathDB" id="FungiDB:SPRG_03497"/>
<keyword evidence="2" id="KW-0812">Transmembrane</keyword>
<feature type="region of interest" description="Disordered" evidence="1">
    <location>
        <begin position="463"/>
        <end position="517"/>
    </location>
</feature>
<keyword evidence="4" id="KW-1185">Reference proteome</keyword>
<feature type="compositionally biased region" description="Low complexity" evidence="1">
    <location>
        <begin position="69"/>
        <end position="84"/>
    </location>
</feature>
<dbReference type="GeneID" id="24125999"/>
<feature type="transmembrane region" description="Helical" evidence="2">
    <location>
        <begin position="391"/>
        <end position="414"/>
    </location>
</feature>
<feature type="transmembrane region" description="Helical" evidence="2">
    <location>
        <begin position="214"/>
        <end position="239"/>
    </location>
</feature>
<evidence type="ECO:0000313" key="3">
    <source>
        <dbReference type="EMBL" id="KDO31568.1"/>
    </source>
</evidence>
<dbReference type="KEGG" id="spar:SPRG_03497"/>
<dbReference type="RefSeq" id="XP_012197475.1">
    <property type="nucleotide sequence ID" value="XM_012342085.1"/>
</dbReference>
<evidence type="ECO:0000256" key="1">
    <source>
        <dbReference type="SAM" id="MobiDB-lite"/>
    </source>
</evidence>
<keyword evidence="2" id="KW-0472">Membrane</keyword>
<reference evidence="3 4" key="1">
    <citation type="journal article" date="2013" name="PLoS Genet.">
        <title>Distinctive expansion of potential virulence genes in the genome of the oomycete fish pathogen Saprolegnia parasitica.</title>
        <authorList>
            <person name="Jiang R.H."/>
            <person name="de Bruijn I."/>
            <person name="Haas B.J."/>
            <person name="Belmonte R."/>
            <person name="Lobach L."/>
            <person name="Christie J."/>
            <person name="van den Ackerveken G."/>
            <person name="Bottin A."/>
            <person name="Bulone V."/>
            <person name="Diaz-Moreno S.M."/>
            <person name="Dumas B."/>
            <person name="Fan L."/>
            <person name="Gaulin E."/>
            <person name="Govers F."/>
            <person name="Grenville-Briggs L.J."/>
            <person name="Horner N.R."/>
            <person name="Levin J.Z."/>
            <person name="Mammella M."/>
            <person name="Meijer H.J."/>
            <person name="Morris P."/>
            <person name="Nusbaum C."/>
            <person name="Oome S."/>
            <person name="Phillips A.J."/>
            <person name="van Rooyen D."/>
            <person name="Rzeszutek E."/>
            <person name="Saraiva M."/>
            <person name="Secombes C.J."/>
            <person name="Seidl M.F."/>
            <person name="Snel B."/>
            <person name="Stassen J.H."/>
            <person name="Sykes S."/>
            <person name="Tripathy S."/>
            <person name="van den Berg H."/>
            <person name="Vega-Arreguin J.C."/>
            <person name="Wawra S."/>
            <person name="Young S.K."/>
            <person name="Zeng Q."/>
            <person name="Dieguez-Uribeondo J."/>
            <person name="Russ C."/>
            <person name="Tyler B.M."/>
            <person name="van West P."/>
        </authorList>
    </citation>
    <scope>NUCLEOTIDE SEQUENCE [LARGE SCALE GENOMIC DNA]</scope>
    <source>
        <strain evidence="3 4">CBS 223.65</strain>
    </source>
</reference>
<feature type="transmembrane region" description="Helical" evidence="2">
    <location>
        <begin position="291"/>
        <end position="313"/>
    </location>
</feature>
<gene>
    <name evidence="3" type="ORF">SPRG_03497</name>
</gene>
<dbReference type="OMA" id="LFMEDAY"/>
<evidence type="ECO:0000256" key="2">
    <source>
        <dbReference type="SAM" id="Phobius"/>
    </source>
</evidence>
<dbReference type="Proteomes" id="UP000030745">
    <property type="component" value="Unassembled WGS sequence"/>
</dbReference>
<feature type="region of interest" description="Disordered" evidence="1">
    <location>
        <begin position="57"/>
        <end position="86"/>
    </location>
</feature>
<name>A0A067CM23_SAPPC</name>
<dbReference type="EMBL" id="KK583197">
    <property type="protein sequence ID" value="KDO31568.1"/>
    <property type="molecule type" value="Genomic_DNA"/>
</dbReference>
<feature type="transmembrane region" description="Helical" evidence="2">
    <location>
        <begin position="12"/>
        <end position="32"/>
    </location>
</feature>
<dbReference type="AlphaFoldDB" id="A0A067CM23"/>
<evidence type="ECO:0008006" key="5">
    <source>
        <dbReference type="Google" id="ProtNLM"/>
    </source>
</evidence>
<proteinExistence type="predicted"/>
<feature type="transmembrane region" description="Helical" evidence="2">
    <location>
        <begin position="420"/>
        <end position="447"/>
    </location>
</feature>
<dbReference type="OrthoDB" id="79294at2759"/>
<evidence type="ECO:0000313" key="4">
    <source>
        <dbReference type="Proteomes" id="UP000030745"/>
    </source>
</evidence>
<feature type="transmembrane region" description="Helical" evidence="2">
    <location>
        <begin position="98"/>
        <end position="119"/>
    </location>
</feature>
<feature type="transmembrane region" description="Helical" evidence="2">
    <location>
        <begin position="342"/>
        <end position="358"/>
    </location>
</feature>
<accession>A0A067CM23</accession>
<feature type="compositionally biased region" description="Basic residues" evidence="1">
    <location>
        <begin position="498"/>
        <end position="507"/>
    </location>
</feature>
<sequence length="517" mass="55523">MAFPGQPTWRPAFTYAMLRTLVGAALLLATLATPLQVTPNVTTSSPNTTITVHVQPTTPTITLPPSPTPSMTRPTPTTPNVTTPKLAASSSTTSVFRVVANALAIPGLVVLGAFHFGWWTLPAAPVILPMALAFLQQIATCSLLNLGTSSVPSSLLGFTDGLTWLLFQVPQFSSSSASSATATRRLDDAVTGSGPEFFAYRVNLNERHLFYNTWLATAVVTSVCISLGLLCLGCARYLVPPRGVGGMKARASRCFAAGFFLFSVATFPLALTAAYEVRQDAYTPDGPHASGVLACVTLFGFVFGLLGAFAYLFMEDAYKYEAFGRSESLWWSYAQVKYRSRCFPLLSLALLFLQGGIVGGVASIYVILVLLLLHLAYLGLTYWLQPFVHLIVYHVTMVLELVYVACLVLVWVSLAAGDGVGYGVVAIVLLVVLALALHQMILVFSLVAKTCFAKPNSPAYTQSAATARARRPPAPATGNERPLQSDHRRLATAEATLRPKRGVKSNRHQLPPAPRPV</sequence>
<protein>
    <recommendedName>
        <fullName evidence="5">TRP C-terminal domain-containing protein</fullName>
    </recommendedName>
</protein>